<evidence type="ECO:0000313" key="6">
    <source>
        <dbReference type="EMBL" id="KAG8038008.1"/>
    </source>
</evidence>
<dbReference type="PROSITE" id="PS00063">
    <property type="entry name" value="ALDOKETO_REDUCTASE_3"/>
    <property type="match status" value="1"/>
</dbReference>
<dbReference type="InterPro" id="IPR018170">
    <property type="entry name" value="Aldo/ket_reductase_CS"/>
</dbReference>
<dbReference type="AlphaFoldDB" id="A0A8J5QPJ3"/>
<protein>
    <recommendedName>
        <fullName evidence="5">NADP-dependent oxidoreductase domain-containing protein</fullName>
    </recommendedName>
</protein>
<dbReference type="InterPro" id="IPR020471">
    <property type="entry name" value="AKR"/>
</dbReference>
<proteinExistence type="inferred from homology"/>
<dbReference type="PROSITE" id="PS50294">
    <property type="entry name" value="WD_REPEATS_REGION"/>
    <property type="match status" value="1"/>
</dbReference>
<dbReference type="PROSITE" id="PS00798">
    <property type="entry name" value="ALDOKETO_REDUCTASE_1"/>
    <property type="match status" value="1"/>
</dbReference>
<evidence type="ECO:0000256" key="2">
    <source>
        <dbReference type="ARBA" id="ARBA00022857"/>
    </source>
</evidence>
<evidence type="ECO:0000256" key="3">
    <source>
        <dbReference type="ARBA" id="ARBA00023002"/>
    </source>
</evidence>
<keyword evidence="7" id="KW-1185">Reference proteome</keyword>
<dbReference type="EMBL" id="JAAOIC020000044">
    <property type="protein sequence ID" value="KAG8038008.1"/>
    <property type="molecule type" value="Genomic_DNA"/>
</dbReference>
<keyword evidence="2" id="KW-0521">NADP</keyword>
<dbReference type="Pfam" id="PF00400">
    <property type="entry name" value="WD40"/>
    <property type="match status" value="1"/>
</dbReference>
<gene>
    <name evidence="6" type="ORF">G9C98_006333</name>
</gene>
<keyword evidence="3" id="KW-0560">Oxidoreductase</keyword>
<name>A0A8J5QPJ3_9HYME</name>
<reference evidence="6" key="2">
    <citation type="submission" date="2021-04" db="EMBL/GenBank/DDBJ databases">
        <title>Genome-wide patterns of bracovirus chromosomal integration into multiple host tissues during parasitism.</title>
        <authorList>
            <person name="Chebbi M.A.C."/>
        </authorList>
    </citation>
    <scope>NUCLEOTIDE SEQUENCE</scope>
    <source>
        <tissue evidence="6">Whole body</tissue>
    </source>
</reference>
<comment type="caution">
    <text evidence="6">The sequence shown here is derived from an EMBL/GenBank/DDBJ whole genome shotgun (WGS) entry which is preliminary data.</text>
</comment>
<dbReference type="PROSITE" id="PS50082">
    <property type="entry name" value="WD_REPEATS_2"/>
    <property type="match status" value="1"/>
</dbReference>
<dbReference type="GO" id="GO:0016491">
    <property type="term" value="F:oxidoreductase activity"/>
    <property type="evidence" value="ECO:0007669"/>
    <property type="project" value="UniProtKB-KW"/>
</dbReference>
<organism evidence="6 7">
    <name type="scientific">Cotesia typhae</name>
    <dbReference type="NCBI Taxonomy" id="2053667"/>
    <lineage>
        <taxon>Eukaryota</taxon>
        <taxon>Metazoa</taxon>
        <taxon>Ecdysozoa</taxon>
        <taxon>Arthropoda</taxon>
        <taxon>Hexapoda</taxon>
        <taxon>Insecta</taxon>
        <taxon>Pterygota</taxon>
        <taxon>Neoptera</taxon>
        <taxon>Endopterygota</taxon>
        <taxon>Hymenoptera</taxon>
        <taxon>Apocrita</taxon>
        <taxon>Ichneumonoidea</taxon>
        <taxon>Braconidae</taxon>
        <taxon>Microgastrinae</taxon>
        <taxon>Cotesia</taxon>
    </lineage>
</organism>
<dbReference type="PROSITE" id="PS00062">
    <property type="entry name" value="ALDOKETO_REDUCTASE_2"/>
    <property type="match status" value="1"/>
</dbReference>
<sequence length="431" mass="48240">MSLSVPKIKFNNGNEIPSFGLGTWKSKPGEVTEAVKYAIEIGYRHIDCAHVYGNEKEVGAALKAKIGEGLVKREDLFITSKLWNSFHKPESVEKAIKKTLADLGLDYLDLYLIHWPMAYEDGDVLFPTGPDGKPKLTDTDYVDTWKSMEGVCEKGLTKNIGLSNFNSEQVERVLKSCKIKPVTNQIECHPYLCQQQLTKFCKDRGLVITAYSPLGSPDRPWAKPGDPILLDDKKLIEISKKYNKTPAQVVIRYQLDRGHVVIPKSVTKARIMENAQVFDFKLTPEDIAYINTFDCNGRICPMSDASKDKKPNVWYSLNGERLGTFNGHNGSIWCIDVNWDTSRFISGSGDNSLRIWDCQTGKEIGRLDTNSSIRTCAFSFSANTAVFSTDKALGHQCEMFIIDTRTVEPTLSLDDAIIRIPINGPRISAIV</sequence>
<dbReference type="SMART" id="SM00320">
    <property type="entry name" value="WD40"/>
    <property type="match status" value="1"/>
</dbReference>
<evidence type="ECO:0000313" key="7">
    <source>
        <dbReference type="Proteomes" id="UP000729913"/>
    </source>
</evidence>
<dbReference type="Proteomes" id="UP000729913">
    <property type="component" value="Unassembled WGS sequence"/>
</dbReference>
<dbReference type="OrthoDB" id="416253at2759"/>
<accession>A0A8J5QPJ3</accession>
<dbReference type="FunFam" id="3.20.20.100:FF:000006">
    <property type="entry name" value="Aldo-keto reductase family 1 member A1"/>
    <property type="match status" value="1"/>
</dbReference>
<dbReference type="PANTHER" id="PTHR11732">
    <property type="entry name" value="ALDO/KETO REDUCTASE"/>
    <property type="match status" value="1"/>
</dbReference>
<keyword evidence="4" id="KW-0853">WD repeat</keyword>
<reference evidence="6" key="1">
    <citation type="submission" date="2020-03" db="EMBL/GenBank/DDBJ databases">
        <authorList>
            <person name="Chebbi M.A."/>
            <person name="Drezen J.M."/>
        </authorList>
    </citation>
    <scope>NUCLEOTIDE SEQUENCE</scope>
    <source>
        <tissue evidence="6">Whole body</tissue>
    </source>
</reference>
<feature type="domain" description="NADP-dependent oxidoreductase" evidence="5">
    <location>
        <begin position="20"/>
        <end position="292"/>
    </location>
</feature>
<feature type="repeat" description="WD" evidence="4">
    <location>
        <begin position="325"/>
        <end position="366"/>
    </location>
</feature>
<comment type="similarity">
    <text evidence="1">Belongs to the aldo/keto reductase family.</text>
</comment>
<evidence type="ECO:0000259" key="5">
    <source>
        <dbReference type="Pfam" id="PF00248"/>
    </source>
</evidence>
<dbReference type="InterPro" id="IPR023210">
    <property type="entry name" value="NADP_OxRdtase_dom"/>
</dbReference>
<evidence type="ECO:0000256" key="1">
    <source>
        <dbReference type="ARBA" id="ARBA00007905"/>
    </source>
</evidence>
<evidence type="ECO:0000256" key="4">
    <source>
        <dbReference type="PROSITE-ProRule" id="PRU00221"/>
    </source>
</evidence>
<dbReference type="InterPro" id="IPR001680">
    <property type="entry name" value="WD40_rpt"/>
</dbReference>
<dbReference type="Pfam" id="PF00248">
    <property type="entry name" value="Aldo_ket_red"/>
    <property type="match status" value="1"/>
</dbReference>